<evidence type="ECO:0000259" key="12">
    <source>
        <dbReference type="PROSITE" id="PS50118"/>
    </source>
</evidence>
<dbReference type="AlphaFoldDB" id="A0A3B3VQ84"/>
<dbReference type="GO" id="GO:0007507">
    <property type="term" value="P:heart development"/>
    <property type="evidence" value="ECO:0007669"/>
    <property type="project" value="UniProtKB-ARBA"/>
</dbReference>
<organism evidence="13 14">
    <name type="scientific">Poecilia latipinna</name>
    <name type="common">sailfin molly</name>
    <dbReference type="NCBI Taxonomy" id="48699"/>
    <lineage>
        <taxon>Eukaryota</taxon>
        <taxon>Metazoa</taxon>
        <taxon>Chordata</taxon>
        <taxon>Craniata</taxon>
        <taxon>Vertebrata</taxon>
        <taxon>Euteleostomi</taxon>
        <taxon>Actinopterygii</taxon>
        <taxon>Neopterygii</taxon>
        <taxon>Teleostei</taxon>
        <taxon>Neoteleostei</taxon>
        <taxon>Acanthomorphata</taxon>
        <taxon>Ovalentaria</taxon>
        <taxon>Atherinomorphae</taxon>
        <taxon>Cyprinodontiformes</taxon>
        <taxon>Poeciliidae</taxon>
        <taxon>Poeciliinae</taxon>
        <taxon>Poecilia</taxon>
    </lineage>
</organism>
<dbReference type="InterPro" id="IPR036910">
    <property type="entry name" value="HMG_box_dom_sf"/>
</dbReference>
<dbReference type="GeneTree" id="ENSGT00940000157038"/>
<dbReference type="GO" id="GO:0008284">
    <property type="term" value="P:positive regulation of cell population proliferation"/>
    <property type="evidence" value="ECO:0007669"/>
    <property type="project" value="UniProtKB-ARBA"/>
</dbReference>
<dbReference type="GO" id="GO:0000785">
    <property type="term" value="C:chromatin"/>
    <property type="evidence" value="ECO:0007669"/>
    <property type="project" value="TreeGrafter"/>
</dbReference>
<reference evidence="13" key="2">
    <citation type="submission" date="2025-09" db="UniProtKB">
        <authorList>
            <consortium name="Ensembl"/>
        </authorList>
    </citation>
    <scope>IDENTIFICATION</scope>
</reference>
<dbReference type="SUPFAM" id="SSF47095">
    <property type="entry name" value="HMG-box"/>
    <property type="match status" value="1"/>
</dbReference>
<evidence type="ECO:0000313" key="14">
    <source>
        <dbReference type="Proteomes" id="UP000261500"/>
    </source>
</evidence>
<evidence type="ECO:0000256" key="11">
    <source>
        <dbReference type="SAM" id="MobiDB-lite"/>
    </source>
</evidence>
<keyword evidence="9 10" id="KW-0539">Nucleus</keyword>
<dbReference type="GO" id="GO:0060070">
    <property type="term" value="P:canonical Wnt signaling pathway"/>
    <property type="evidence" value="ECO:0007669"/>
    <property type="project" value="TreeGrafter"/>
</dbReference>
<keyword evidence="6 10" id="KW-0238">DNA-binding</keyword>
<dbReference type="FunFam" id="1.10.30.10:FF:000001">
    <property type="entry name" value="transcription factor 7 isoform X2"/>
    <property type="match status" value="1"/>
</dbReference>
<evidence type="ECO:0000256" key="4">
    <source>
        <dbReference type="ARBA" id="ARBA00022687"/>
    </source>
</evidence>
<feature type="compositionally biased region" description="Basic and acidic residues" evidence="11">
    <location>
        <begin position="288"/>
        <end position="297"/>
    </location>
</feature>
<dbReference type="GO" id="GO:0000978">
    <property type="term" value="F:RNA polymerase II cis-regulatory region sequence-specific DNA binding"/>
    <property type="evidence" value="ECO:0007669"/>
    <property type="project" value="TreeGrafter"/>
</dbReference>
<evidence type="ECO:0000256" key="3">
    <source>
        <dbReference type="ARBA" id="ARBA00022491"/>
    </source>
</evidence>
<evidence type="ECO:0000313" key="13">
    <source>
        <dbReference type="Ensembl" id="ENSPLAP00000027176.1"/>
    </source>
</evidence>
<dbReference type="PANTHER" id="PTHR10373:SF32">
    <property type="entry name" value="TRANSCRIPTION FACTOR 7-LIKE 2"/>
    <property type="match status" value="1"/>
</dbReference>
<accession>A0A3B3VQ84</accession>
<name>A0A3B3VQ84_9TELE</name>
<proteinExistence type="inferred from homology"/>
<evidence type="ECO:0000256" key="7">
    <source>
        <dbReference type="ARBA" id="ARBA00023159"/>
    </source>
</evidence>
<dbReference type="CDD" id="cd21996">
    <property type="entry name" value="HMG-box_TCF7-like"/>
    <property type="match status" value="1"/>
</dbReference>
<keyword evidence="8" id="KW-0804">Transcription</keyword>
<feature type="compositionally biased region" description="Basic and acidic residues" evidence="11">
    <location>
        <begin position="58"/>
        <end position="75"/>
    </location>
</feature>
<feature type="DNA-binding region" description="HMG box" evidence="10">
    <location>
        <begin position="300"/>
        <end position="368"/>
    </location>
</feature>
<evidence type="ECO:0000256" key="6">
    <source>
        <dbReference type="ARBA" id="ARBA00023125"/>
    </source>
</evidence>
<dbReference type="InterPro" id="IPR027397">
    <property type="entry name" value="Catenin-bd_sf"/>
</dbReference>
<protein>
    <submittedName>
        <fullName evidence="13">Transcription factor 7 like 1a</fullName>
    </submittedName>
</protein>
<dbReference type="InterPro" id="IPR009071">
    <property type="entry name" value="HMG_box_dom"/>
</dbReference>
<dbReference type="GO" id="GO:0030901">
    <property type="term" value="P:midbrain development"/>
    <property type="evidence" value="ECO:0007669"/>
    <property type="project" value="UniProtKB-ARBA"/>
</dbReference>
<dbReference type="Gene3D" id="4.10.900.10">
    <property type="entry name" value="TCF3-CBD (Catenin binding domain)"/>
    <property type="match status" value="1"/>
</dbReference>
<evidence type="ECO:0000256" key="9">
    <source>
        <dbReference type="ARBA" id="ARBA00023242"/>
    </source>
</evidence>
<dbReference type="PANTHER" id="PTHR10373">
    <property type="entry name" value="TRANSCRIPTION FACTOR 7 FAMILY MEMBER"/>
    <property type="match status" value="1"/>
</dbReference>
<reference evidence="13" key="1">
    <citation type="submission" date="2025-08" db="UniProtKB">
        <authorList>
            <consortium name="Ensembl"/>
        </authorList>
    </citation>
    <scope>IDENTIFICATION</scope>
</reference>
<dbReference type="GO" id="GO:1990907">
    <property type="term" value="C:beta-catenin-TCF complex"/>
    <property type="evidence" value="ECO:0007669"/>
    <property type="project" value="TreeGrafter"/>
</dbReference>
<dbReference type="InterPro" id="IPR024940">
    <property type="entry name" value="TCF/LEF"/>
</dbReference>
<feature type="compositionally biased region" description="Basic and acidic residues" evidence="11">
    <location>
        <begin position="18"/>
        <end position="42"/>
    </location>
</feature>
<evidence type="ECO:0000256" key="10">
    <source>
        <dbReference type="PROSITE-ProRule" id="PRU00267"/>
    </source>
</evidence>
<dbReference type="Pfam" id="PF08347">
    <property type="entry name" value="CTNNB1_binding"/>
    <property type="match status" value="1"/>
</dbReference>
<feature type="region of interest" description="Disordered" evidence="11">
    <location>
        <begin position="1"/>
        <end position="77"/>
    </location>
</feature>
<keyword evidence="5" id="KW-0805">Transcription regulation</keyword>
<comment type="subcellular location">
    <subcellularLocation>
        <location evidence="1">Nucleus</location>
    </subcellularLocation>
</comment>
<dbReference type="Ensembl" id="ENSPLAT00000019912.1">
    <property type="protein sequence ID" value="ENSPLAP00000027176.1"/>
    <property type="gene ID" value="ENSPLAG00000015689.1"/>
</dbReference>
<evidence type="ECO:0000256" key="2">
    <source>
        <dbReference type="ARBA" id="ARBA00006569"/>
    </source>
</evidence>
<dbReference type="SMART" id="SM00398">
    <property type="entry name" value="HMG"/>
    <property type="match status" value="1"/>
</dbReference>
<dbReference type="Pfam" id="PF00505">
    <property type="entry name" value="HMG_box"/>
    <property type="match status" value="1"/>
</dbReference>
<dbReference type="Gene3D" id="1.10.30.10">
    <property type="entry name" value="High mobility group box domain"/>
    <property type="match status" value="1"/>
</dbReference>
<dbReference type="InterPro" id="IPR013558">
    <property type="entry name" value="CTNNB1-bd_N"/>
</dbReference>
<dbReference type="FunFam" id="4.10.900.10:FF:000002">
    <property type="entry name" value="transcription factor 7-like 2 isoform X1"/>
    <property type="match status" value="1"/>
</dbReference>
<keyword evidence="4" id="KW-0879">Wnt signaling pathway</keyword>
<dbReference type="GO" id="GO:0060847">
    <property type="term" value="P:endothelial cell fate specification"/>
    <property type="evidence" value="ECO:0007669"/>
    <property type="project" value="UniProtKB-ARBA"/>
</dbReference>
<evidence type="ECO:0000256" key="1">
    <source>
        <dbReference type="ARBA" id="ARBA00004123"/>
    </source>
</evidence>
<comment type="similarity">
    <text evidence="2">Belongs to the TCF/LEF family.</text>
</comment>
<feature type="region of interest" description="Disordered" evidence="11">
    <location>
        <begin position="273"/>
        <end position="300"/>
    </location>
</feature>
<feature type="domain" description="HMG box" evidence="12">
    <location>
        <begin position="300"/>
        <end position="368"/>
    </location>
</feature>
<dbReference type="GO" id="GO:0021903">
    <property type="term" value="P:rostrocaudal neural tube patterning"/>
    <property type="evidence" value="ECO:0007669"/>
    <property type="project" value="UniProtKB-ARBA"/>
</dbReference>
<evidence type="ECO:0000256" key="5">
    <source>
        <dbReference type="ARBA" id="ARBA00023015"/>
    </source>
</evidence>
<keyword evidence="7" id="KW-0010">Activator</keyword>
<dbReference type="GO" id="GO:0071664">
    <property type="term" value="C:catenin-TCF7L2 complex"/>
    <property type="evidence" value="ECO:0007669"/>
    <property type="project" value="TreeGrafter"/>
</dbReference>
<dbReference type="GO" id="GO:0010456">
    <property type="term" value="P:cell proliferation in dorsal spinal cord"/>
    <property type="evidence" value="ECO:0007669"/>
    <property type="project" value="UniProtKB-ARBA"/>
</dbReference>
<keyword evidence="3" id="KW-0678">Repressor</keyword>
<sequence length="417" mass="46802">MPQLGRDGDDLGANDELIAFKDEGEQEEKPNVSSERDLDDVKSSLVNESETTNSSDSEADRRPKPHPDVESRQHDTGLFQPSPYVGYPFFMISDLGNLCSPYLTNGALAPTGRTVSQHQTLIGILMATLLHYVSLHHTLTIKQLMAFQMTLMDCCWCFSNNPLKHQHAELPLSRLQSNSVPVVQHPHMTHLRPLLSYSPEAFSPQRASPGFSPEPAGMSRSPHTACYPMSPGGMTPIPHPLGWLLVSSGFSPRLVPPPQTSVPHPAIVPASVKQEPGASHSQKPPSTSEHDQEEERKPHIKKPLNAFMLYMREERPKVVAQCKVKESATINQILGQRWHSLSKEEQAKYYDLARKERLLHSKLYPNWSARDNYVSRLTAEHTPSLGKIHHHHHLRPRAASSSHSTDDQCYRFLDSWS</sequence>
<dbReference type="Proteomes" id="UP000261500">
    <property type="component" value="Unplaced"/>
</dbReference>
<keyword evidence="14" id="KW-1185">Reference proteome</keyword>
<evidence type="ECO:0000256" key="8">
    <source>
        <dbReference type="ARBA" id="ARBA00023163"/>
    </source>
</evidence>
<dbReference type="GO" id="GO:0000981">
    <property type="term" value="F:DNA-binding transcription factor activity, RNA polymerase II-specific"/>
    <property type="evidence" value="ECO:0007669"/>
    <property type="project" value="TreeGrafter"/>
</dbReference>
<dbReference type="PROSITE" id="PS50118">
    <property type="entry name" value="HMG_BOX_2"/>
    <property type="match status" value="1"/>
</dbReference>
<feature type="compositionally biased region" description="Low complexity" evidence="11">
    <location>
        <begin position="47"/>
        <end position="56"/>
    </location>
</feature>